<keyword evidence="2" id="KW-0067">ATP-binding</keyword>
<dbReference type="InterPro" id="IPR045076">
    <property type="entry name" value="MutS"/>
</dbReference>
<dbReference type="GO" id="GO:0006298">
    <property type="term" value="P:mismatch repair"/>
    <property type="evidence" value="ECO:0007669"/>
    <property type="project" value="InterPro"/>
</dbReference>
<dbReference type="PANTHER" id="PTHR11361">
    <property type="entry name" value="DNA MISMATCH REPAIR PROTEIN MUTS FAMILY MEMBER"/>
    <property type="match status" value="1"/>
</dbReference>
<dbReference type="Proteomes" id="UP000680038">
    <property type="component" value="Unassembled WGS sequence"/>
</dbReference>
<dbReference type="GO" id="GO:0005829">
    <property type="term" value="C:cytosol"/>
    <property type="evidence" value="ECO:0007669"/>
    <property type="project" value="TreeGrafter"/>
</dbReference>
<comment type="caution">
    <text evidence="6">The sequence shown here is derived from an EMBL/GenBank/DDBJ whole genome shotgun (WGS) entry which is preliminary data.</text>
</comment>
<dbReference type="Gene3D" id="3.40.50.300">
    <property type="entry name" value="P-loop containing nucleotide triphosphate hydrolases"/>
    <property type="match status" value="1"/>
</dbReference>
<feature type="transmembrane region" description="Helical" evidence="4">
    <location>
        <begin position="339"/>
        <end position="359"/>
    </location>
</feature>
<keyword evidence="4" id="KW-0472">Membrane</keyword>
<dbReference type="SUPFAM" id="SSF52540">
    <property type="entry name" value="P-loop containing nucleoside triphosphate hydrolases"/>
    <property type="match status" value="1"/>
</dbReference>
<organism evidence="6 7">
    <name type="scientific">Dyadobacter helix</name>
    <dbReference type="NCBI Taxonomy" id="2822344"/>
    <lineage>
        <taxon>Bacteria</taxon>
        <taxon>Pseudomonadati</taxon>
        <taxon>Bacteroidota</taxon>
        <taxon>Cytophagia</taxon>
        <taxon>Cytophagales</taxon>
        <taxon>Spirosomataceae</taxon>
        <taxon>Dyadobacter</taxon>
    </lineage>
</organism>
<sequence>MDIYKIKIQEYHAAAMKLEKVINTLSIFRLLSFVLSVAVIMVLANARSVGLLLLVAPLCMLGFALLIKRYNRLFYLKQHTTFLKQINEEEVLRQENKLSGFETGQTFLKRDHAYVSDLDIFGTHSLFQLINRTTTETGQGLLATWLSEPAPKNIIAERQEIIRELSPELEWRQDFQASGMHSSNTSSDYNKLLEWIEKPVKLLPQQTKYICMGILLSLISTAAAVYFIYGLFADHVSFSVTHAFPLIISLLINKFTLKRIDPVTEEVILGTQDNVKILKGYQSLIAKIEGGKFQSGALVRLQSAFSHNGYSAVKEIHKLRKILEIFQQKGHQKPIGGNTFYAIFNLLWLSDIYLILLAEKWKYKNRNSLKIWAPAVSAFEALSSLAGFAYSNPSFSFPQITEEPYVIDFEMLGHPLLRQERRVCNDFSLAGRGEIAMITGSNMAGKSTFLRTVGLNLVLALMGAPCCARSGRVSHMKVFSSMRTQDNLEEGVSSFYAELKKIEQLLKSIESGEPIFFLLDEMFKGTNSQDRYKGGVSLIRQLNELNAFGIISTHDLELAKLSGRHMIVANFSFNSEIRGGEMIFHYKLTEGICTDFNASELMRKSGIKILSDIEKA</sequence>
<dbReference type="InterPro" id="IPR036187">
    <property type="entry name" value="DNA_mismatch_repair_MutS_sf"/>
</dbReference>
<dbReference type="PANTHER" id="PTHR11361:SF99">
    <property type="entry name" value="DNA MISMATCH REPAIR PROTEIN"/>
    <property type="match status" value="1"/>
</dbReference>
<evidence type="ECO:0000313" key="7">
    <source>
        <dbReference type="Proteomes" id="UP000680038"/>
    </source>
</evidence>
<dbReference type="SMART" id="SM00534">
    <property type="entry name" value="MUTSac"/>
    <property type="match status" value="1"/>
</dbReference>
<evidence type="ECO:0000256" key="2">
    <source>
        <dbReference type="ARBA" id="ARBA00022840"/>
    </source>
</evidence>
<proteinExistence type="predicted"/>
<evidence type="ECO:0000259" key="5">
    <source>
        <dbReference type="SMART" id="SM00534"/>
    </source>
</evidence>
<dbReference type="SUPFAM" id="SSF48334">
    <property type="entry name" value="DNA repair protein MutS, domain III"/>
    <property type="match status" value="1"/>
</dbReference>
<dbReference type="InterPro" id="IPR000432">
    <property type="entry name" value="DNA_mismatch_repair_MutS_C"/>
</dbReference>
<dbReference type="Gene3D" id="1.10.1420.10">
    <property type="match status" value="1"/>
</dbReference>
<protein>
    <submittedName>
        <fullName evidence="6">DNA mismatch repair protein MutS</fullName>
    </submittedName>
</protein>
<dbReference type="Pfam" id="PF00488">
    <property type="entry name" value="MutS_V"/>
    <property type="match status" value="1"/>
</dbReference>
<feature type="domain" description="DNA mismatch repair proteins mutS family" evidence="5">
    <location>
        <begin position="433"/>
        <end position="611"/>
    </location>
</feature>
<dbReference type="InterPro" id="IPR027417">
    <property type="entry name" value="P-loop_NTPase"/>
</dbReference>
<name>A0A916NET8_9BACT</name>
<dbReference type="GO" id="GO:0005524">
    <property type="term" value="F:ATP binding"/>
    <property type="evidence" value="ECO:0007669"/>
    <property type="project" value="UniProtKB-KW"/>
</dbReference>
<keyword evidence="7" id="KW-1185">Reference proteome</keyword>
<dbReference type="EMBL" id="CAJRAF010000004">
    <property type="protein sequence ID" value="CAG5018912.1"/>
    <property type="molecule type" value="Genomic_DNA"/>
</dbReference>
<evidence type="ECO:0000256" key="1">
    <source>
        <dbReference type="ARBA" id="ARBA00022741"/>
    </source>
</evidence>
<dbReference type="AlphaFoldDB" id="A0A916NET8"/>
<feature type="transmembrane region" description="Helical" evidence="4">
    <location>
        <begin position="21"/>
        <end position="43"/>
    </location>
</feature>
<dbReference type="GO" id="GO:0140664">
    <property type="term" value="F:ATP-dependent DNA damage sensor activity"/>
    <property type="evidence" value="ECO:0007669"/>
    <property type="project" value="InterPro"/>
</dbReference>
<feature type="transmembrane region" description="Helical" evidence="4">
    <location>
        <begin position="49"/>
        <end position="67"/>
    </location>
</feature>
<keyword evidence="4" id="KW-1133">Transmembrane helix</keyword>
<feature type="transmembrane region" description="Helical" evidence="4">
    <location>
        <begin position="209"/>
        <end position="229"/>
    </location>
</feature>
<keyword evidence="1" id="KW-0547">Nucleotide-binding</keyword>
<dbReference type="InterPro" id="IPR007696">
    <property type="entry name" value="DNA_mismatch_repair_MutS_core"/>
</dbReference>
<keyword evidence="3" id="KW-0238">DNA-binding</keyword>
<gene>
    <name evidence="6" type="primary">mutS_4</name>
    <name evidence="6" type="ORF">DYBT9275_06097</name>
</gene>
<dbReference type="GO" id="GO:0030983">
    <property type="term" value="F:mismatched DNA binding"/>
    <property type="evidence" value="ECO:0007669"/>
    <property type="project" value="InterPro"/>
</dbReference>
<keyword evidence="4" id="KW-0812">Transmembrane</keyword>
<dbReference type="Pfam" id="PF05192">
    <property type="entry name" value="MutS_III"/>
    <property type="match status" value="1"/>
</dbReference>
<evidence type="ECO:0000256" key="4">
    <source>
        <dbReference type="SAM" id="Phobius"/>
    </source>
</evidence>
<reference evidence="6" key="1">
    <citation type="submission" date="2021-04" db="EMBL/GenBank/DDBJ databases">
        <authorList>
            <person name="Rodrigo-Torres L."/>
            <person name="Arahal R. D."/>
            <person name="Lucena T."/>
        </authorList>
    </citation>
    <scope>NUCLEOTIDE SEQUENCE</scope>
    <source>
        <strain evidence="6">CECT 9275</strain>
    </source>
</reference>
<evidence type="ECO:0000313" key="6">
    <source>
        <dbReference type="EMBL" id="CAG5018912.1"/>
    </source>
</evidence>
<accession>A0A916NET8</accession>
<dbReference type="RefSeq" id="WP_215242383.1">
    <property type="nucleotide sequence ID" value="NZ_CAJRAF010000004.1"/>
</dbReference>
<evidence type="ECO:0000256" key="3">
    <source>
        <dbReference type="ARBA" id="ARBA00023125"/>
    </source>
</evidence>